<evidence type="ECO:0000313" key="2">
    <source>
        <dbReference type="EMBL" id="KAK1941374.1"/>
    </source>
</evidence>
<reference evidence="2" key="1">
    <citation type="submission" date="2023-08" db="EMBL/GenBank/DDBJ databases">
        <title>Reference Genome Resource for the Citrus Pathogen Phytophthora citrophthora.</title>
        <authorList>
            <person name="Moller H."/>
            <person name="Coetzee B."/>
            <person name="Rose L.J."/>
            <person name="Van Niekerk J.M."/>
        </authorList>
    </citation>
    <scope>NUCLEOTIDE SEQUENCE</scope>
    <source>
        <strain evidence="2">STE-U-9442</strain>
    </source>
</reference>
<accession>A0AAD9GMY8</accession>
<keyword evidence="3" id="KW-1185">Reference proteome</keyword>
<proteinExistence type="predicted"/>
<sequence>MSGSVDPSDSASLVSFLLDNLIIFSEMWESPTPPTSVLKTRFEEATMSTGSAYVQTERYCAYTKEKSATCGKLKLGGYKGYGIVYERDEYWNKAATIPGQASVLILSSKLNPLAPHKDAEALLKAMVGDNKELVAFEYTAGSNLMDSSTQELCGMSVLVSYVQNEGKLEKLEKSCVAAEVKTAFYWTPPLSQQYVLLSTSDAYDGEYDKSLSETSIHSGPSNTGESVDLKDLKKDLLGSTDQSETGGSDSTGSLGLAVGDLIEEIGSDSPMSLEEMLDSMNVTTLAP</sequence>
<name>A0AAD9GMY8_9STRA</name>
<comment type="caution">
    <text evidence="2">The sequence shown here is derived from an EMBL/GenBank/DDBJ whole genome shotgun (WGS) entry which is preliminary data.</text>
</comment>
<gene>
    <name evidence="2" type="ORF">P3T76_007240</name>
</gene>
<protein>
    <submittedName>
        <fullName evidence="2">Uncharacterized protein</fullName>
    </submittedName>
</protein>
<evidence type="ECO:0000256" key="1">
    <source>
        <dbReference type="SAM" id="MobiDB-lite"/>
    </source>
</evidence>
<dbReference type="AlphaFoldDB" id="A0AAD9GMY8"/>
<organism evidence="2 3">
    <name type="scientific">Phytophthora citrophthora</name>
    <dbReference type="NCBI Taxonomy" id="4793"/>
    <lineage>
        <taxon>Eukaryota</taxon>
        <taxon>Sar</taxon>
        <taxon>Stramenopiles</taxon>
        <taxon>Oomycota</taxon>
        <taxon>Peronosporomycetes</taxon>
        <taxon>Peronosporales</taxon>
        <taxon>Peronosporaceae</taxon>
        <taxon>Phytophthora</taxon>
    </lineage>
</organism>
<dbReference type="Proteomes" id="UP001259832">
    <property type="component" value="Unassembled WGS sequence"/>
</dbReference>
<evidence type="ECO:0000313" key="3">
    <source>
        <dbReference type="Proteomes" id="UP001259832"/>
    </source>
</evidence>
<dbReference type="EMBL" id="JASMQC010000012">
    <property type="protein sequence ID" value="KAK1941374.1"/>
    <property type="molecule type" value="Genomic_DNA"/>
</dbReference>
<feature type="region of interest" description="Disordered" evidence="1">
    <location>
        <begin position="267"/>
        <end position="287"/>
    </location>
</feature>